<protein>
    <submittedName>
        <fullName evidence="1">Uncharacterized protein</fullName>
    </submittedName>
</protein>
<dbReference type="EMBL" id="JABSTU010000005">
    <property type="protein sequence ID" value="KAH8030981.1"/>
    <property type="molecule type" value="Genomic_DNA"/>
</dbReference>
<dbReference type="AlphaFoldDB" id="A0A9J6EA78"/>
<comment type="caution">
    <text evidence="1">The sequence shown here is derived from an EMBL/GenBank/DDBJ whole genome shotgun (WGS) entry which is preliminary data.</text>
</comment>
<reference evidence="1" key="2">
    <citation type="submission" date="2021-09" db="EMBL/GenBank/DDBJ databases">
        <authorList>
            <person name="Jia N."/>
            <person name="Wang J."/>
            <person name="Shi W."/>
            <person name="Du L."/>
            <person name="Sun Y."/>
            <person name="Zhan W."/>
            <person name="Jiang J."/>
            <person name="Wang Q."/>
            <person name="Zhang B."/>
            <person name="Ji P."/>
            <person name="Sakyi L.B."/>
            <person name="Cui X."/>
            <person name="Yuan T."/>
            <person name="Jiang B."/>
            <person name="Yang W."/>
            <person name="Lam T.T.-Y."/>
            <person name="Chang Q."/>
            <person name="Ding S."/>
            <person name="Wang X."/>
            <person name="Zhu J."/>
            <person name="Ruan X."/>
            <person name="Zhao L."/>
            <person name="Wei J."/>
            <person name="Que T."/>
            <person name="Du C."/>
            <person name="Cheng J."/>
            <person name="Dai P."/>
            <person name="Han X."/>
            <person name="Huang E."/>
            <person name="Gao Y."/>
            <person name="Liu J."/>
            <person name="Shao H."/>
            <person name="Ye R."/>
            <person name="Li L."/>
            <person name="Wei W."/>
            <person name="Wang X."/>
            <person name="Wang C."/>
            <person name="Huo Q."/>
            <person name="Li W."/>
            <person name="Guo W."/>
            <person name="Chen H."/>
            <person name="Chen S."/>
            <person name="Zhou L."/>
            <person name="Zhou L."/>
            <person name="Ni X."/>
            <person name="Tian J."/>
            <person name="Zhou Y."/>
            <person name="Sheng Y."/>
            <person name="Liu T."/>
            <person name="Pan Y."/>
            <person name="Xia L."/>
            <person name="Li J."/>
            <person name="Zhao F."/>
            <person name="Cao W."/>
        </authorList>
    </citation>
    <scope>NUCLEOTIDE SEQUENCE</scope>
    <source>
        <strain evidence="1">Rmic-2018</strain>
        <tissue evidence="1">Larvae</tissue>
    </source>
</reference>
<name>A0A9J6EA78_RHIMP</name>
<accession>A0A9J6EA78</accession>
<dbReference type="VEuPathDB" id="VectorBase:LOC119165750"/>
<sequence>MSQTAVARLNETDLWWLPDLGGVSKRQAINSIRYALQAFDSQDARVFCIAWLYCYLSLRRALPSRDTWRSYKADATGTTWTGRFVLHDLLANALRRQGCHAVSAKIEKLGRTFACVMAADPKRVPYQHDVIFLCVIPHRPQIFLRVDRNEASVVDVLRSVLRGGYTRILGDHVGQLRFAFDHEVDTRTRRNSAVSVEHELRHISKLPYSTDDRVKPRRSCGKAAKKSNGKVLATVNIPVMPKPKASSSSTQELTLVVAVNVVKKSHNESGGGHQRRSPSYLKRRVKTEGWVARSWLTFQA</sequence>
<reference evidence="1" key="1">
    <citation type="journal article" date="2020" name="Cell">
        <title>Large-Scale Comparative Analyses of Tick Genomes Elucidate Their Genetic Diversity and Vector Capacities.</title>
        <authorList>
            <consortium name="Tick Genome and Microbiome Consortium (TIGMIC)"/>
            <person name="Jia N."/>
            <person name="Wang J."/>
            <person name="Shi W."/>
            <person name="Du L."/>
            <person name="Sun Y."/>
            <person name="Zhan W."/>
            <person name="Jiang J.F."/>
            <person name="Wang Q."/>
            <person name="Zhang B."/>
            <person name="Ji P."/>
            <person name="Bell-Sakyi L."/>
            <person name="Cui X.M."/>
            <person name="Yuan T.T."/>
            <person name="Jiang B.G."/>
            <person name="Yang W.F."/>
            <person name="Lam T.T."/>
            <person name="Chang Q.C."/>
            <person name="Ding S.J."/>
            <person name="Wang X.J."/>
            <person name="Zhu J.G."/>
            <person name="Ruan X.D."/>
            <person name="Zhao L."/>
            <person name="Wei J.T."/>
            <person name="Ye R.Z."/>
            <person name="Que T.C."/>
            <person name="Du C.H."/>
            <person name="Zhou Y.H."/>
            <person name="Cheng J.X."/>
            <person name="Dai P.F."/>
            <person name="Guo W.B."/>
            <person name="Han X.H."/>
            <person name="Huang E.J."/>
            <person name="Li L.F."/>
            <person name="Wei W."/>
            <person name="Gao Y.C."/>
            <person name="Liu J.Z."/>
            <person name="Shao H.Z."/>
            <person name="Wang X."/>
            <person name="Wang C.C."/>
            <person name="Yang T.C."/>
            <person name="Huo Q.B."/>
            <person name="Li W."/>
            <person name="Chen H.Y."/>
            <person name="Chen S.E."/>
            <person name="Zhou L.G."/>
            <person name="Ni X.B."/>
            <person name="Tian J.H."/>
            <person name="Sheng Y."/>
            <person name="Liu T."/>
            <person name="Pan Y.S."/>
            <person name="Xia L.Y."/>
            <person name="Li J."/>
            <person name="Zhao F."/>
            <person name="Cao W.C."/>
        </authorList>
    </citation>
    <scope>NUCLEOTIDE SEQUENCE</scope>
    <source>
        <strain evidence="1">Rmic-2018</strain>
    </source>
</reference>
<keyword evidence="2" id="KW-1185">Reference proteome</keyword>
<gene>
    <name evidence="1" type="ORF">HPB51_012449</name>
</gene>
<organism evidence="1 2">
    <name type="scientific">Rhipicephalus microplus</name>
    <name type="common">Cattle tick</name>
    <name type="synonym">Boophilus microplus</name>
    <dbReference type="NCBI Taxonomy" id="6941"/>
    <lineage>
        <taxon>Eukaryota</taxon>
        <taxon>Metazoa</taxon>
        <taxon>Ecdysozoa</taxon>
        <taxon>Arthropoda</taxon>
        <taxon>Chelicerata</taxon>
        <taxon>Arachnida</taxon>
        <taxon>Acari</taxon>
        <taxon>Parasitiformes</taxon>
        <taxon>Ixodida</taxon>
        <taxon>Ixodoidea</taxon>
        <taxon>Ixodidae</taxon>
        <taxon>Rhipicephalinae</taxon>
        <taxon>Rhipicephalus</taxon>
        <taxon>Boophilus</taxon>
    </lineage>
</organism>
<evidence type="ECO:0000313" key="2">
    <source>
        <dbReference type="Proteomes" id="UP000821866"/>
    </source>
</evidence>
<proteinExistence type="predicted"/>
<evidence type="ECO:0000313" key="1">
    <source>
        <dbReference type="EMBL" id="KAH8030981.1"/>
    </source>
</evidence>
<dbReference type="Proteomes" id="UP000821866">
    <property type="component" value="Chromosome 3"/>
</dbReference>